<dbReference type="RefSeq" id="WP_264554668.1">
    <property type="nucleotide sequence ID" value="NZ_CP109979.1"/>
</dbReference>
<keyword evidence="4" id="KW-1185">Reference proteome</keyword>
<evidence type="ECO:0000256" key="2">
    <source>
        <dbReference type="SAM" id="Phobius"/>
    </source>
</evidence>
<evidence type="ECO:0000256" key="1">
    <source>
        <dbReference type="SAM" id="MobiDB-lite"/>
    </source>
</evidence>
<evidence type="ECO:0000313" key="3">
    <source>
        <dbReference type="EMBL" id="MFC7189954.1"/>
    </source>
</evidence>
<gene>
    <name evidence="3" type="ORF">ACFQL7_08855</name>
</gene>
<proteinExistence type="predicted"/>
<evidence type="ECO:0000313" key="4">
    <source>
        <dbReference type="Proteomes" id="UP001596417"/>
    </source>
</evidence>
<feature type="region of interest" description="Disordered" evidence="1">
    <location>
        <begin position="77"/>
        <end position="129"/>
    </location>
</feature>
<keyword evidence="2" id="KW-0472">Membrane</keyword>
<organism evidence="3 4">
    <name type="scientific">Halocatena marina</name>
    <dbReference type="NCBI Taxonomy" id="2934937"/>
    <lineage>
        <taxon>Archaea</taxon>
        <taxon>Methanobacteriati</taxon>
        <taxon>Methanobacteriota</taxon>
        <taxon>Stenosarchaea group</taxon>
        <taxon>Halobacteria</taxon>
        <taxon>Halobacteriales</taxon>
        <taxon>Natronomonadaceae</taxon>
        <taxon>Halocatena</taxon>
    </lineage>
</organism>
<feature type="transmembrane region" description="Helical" evidence="2">
    <location>
        <begin position="45"/>
        <end position="67"/>
    </location>
</feature>
<comment type="caution">
    <text evidence="3">The sequence shown here is derived from an EMBL/GenBank/DDBJ whole genome shotgun (WGS) entry which is preliminary data.</text>
</comment>
<name>A0ABD5YKV8_9EURY</name>
<dbReference type="Proteomes" id="UP001596417">
    <property type="component" value="Unassembled WGS sequence"/>
</dbReference>
<accession>A0ABD5YKV8</accession>
<dbReference type="GeneID" id="76199522"/>
<dbReference type="EMBL" id="JBHTAX010000001">
    <property type="protein sequence ID" value="MFC7189954.1"/>
    <property type="molecule type" value="Genomic_DNA"/>
</dbReference>
<reference evidence="3 4" key="1">
    <citation type="journal article" date="2019" name="Int. J. Syst. Evol. Microbiol.">
        <title>The Global Catalogue of Microorganisms (GCM) 10K type strain sequencing project: providing services to taxonomists for standard genome sequencing and annotation.</title>
        <authorList>
            <consortium name="The Broad Institute Genomics Platform"/>
            <consortium name="The Broad Institute Genome Sequencing Center for Infectious Disease"/>
            <person name="Wu L."/>
            <person name="Ma J."/>
        </authorList>
    </citation>
    <scope>NUCLEOTIDE SEQUENCE [LARGE SCALE GENOMIC DNA]</scope>
    <source>
        <strain evidence="3 4">RDMS1</strain>
    </source>
</reference>
<keyword evidence="2" id="KW-1133">Transmembrane helix</keyword>
<dbReference type="AlphaFoldDB" id="A0ABD5YKV8"/>
<sequence>MPVSVSASDGWLRGVWDYYWFYTRTRTGVHAAATAALTAFGLLAYFHQGFVLLAIAAYVFPPLYLYLTTDEAERARIQTENEQTVDTDSKRAVSDGDTDSDGSDGDTDSDGSDGDTDSDGSDGDTDSDG</sequence>
<feature type="compositionally biased region" description="Acidic residues" evidence="1">
    <location>
        <begin position="96"/>
        <end position="129"/>
    </location>
</feature>
<protein>
    <submittedName>
        <fullName evidence="3">Uncharacterized protein</fullName>
    </submittedName>
</protein>
<keyword evidence="2" id="KW-0812">Transmembrane</keyword>